<protein>
    <recommendedName>
        <fullName evidence="2">XS domain-containing protein</fullName>
    </recommendedName>
</protein>
<dbReference type="EMBL" id="JACTNZ010000004">
    <property type="protein sequence ID" value="KAG5554709.1"/>
    <property type="molecule type" value="Genomic_DNA"/>
</dbReference>
<dbReference type="GO" id="GO:0031047">
    <property type="term" value="P:regulatory ncRNA-mediated gene silencing"/>
    <property type="evidence" value="ECO:0007669"/>
    <property type="project" value="InterPro"/>
</dbReference>
<dbReference type="PANTHER" id="PTHR46619">
    <property type="entry name" value="RNA RECOGNITION MOTIF XS DOMAIN PROTEIN-RELATED"/>
    <property type="match status" value="1"/>
</dbReference>
<dbReference type="Gene3D" id="3.30.70.2890">
    <property type="entry name" value="XS domain"/>
    <property type="match status" value="2"/>
</dbReference>
<feature type="compositionally biased region" description="Basic and acidic residues" evidence="1">
    <location>
        <begin position="180"/>
        <end position="196"/>
    </location>
</feature>
<dbReference type="InterPro" id="IPR038588">
    <property type="entry name" value="XS_domain_sf"/>
</dbReference>
<evidence type="ECO:0000313" key="3">
    <source>
        <dbReference type="EMBL" id="KAG5554709.1"/>
    </source>
</evidence>
<proteinExistence type="predicted"/>
<dbReference type="PANTHER" id="PTHR46619:SF3">
    <property type="entry name" value="RNA RECOGNITION MOTIF XS DOMAIN PROTEIN"/>
    <property type="match status" value="1"/>
</dbReference>
<feature type="compositionally biased region" description="Basic and acidic residues" evidence="1">
    <location>
        <begin position="26"/>
        <end position="39"/>
    </location>
</feature>
<organism evidence="3 4">
    <name type="scientific">Rhododendron griersonianum</name>
    <dbReference type="NCBI Taxonomy" id="479676"/>
    <lineage>
        <taxon>Eukaryota</taxon>
        <taxon>Viridiplantae</taxon>
        <taxon>Streptophyta</taxon>
        <taxon>Embryophyta</taxon>
        <taxon>Tracheophyta</taxon>
        <taxon>Spermatophyta</taxon>
        <taxon>Magnoliopsida</taxon>
        <taxon>eudicotyledons</taxon>
        <taxon>Gunneridae</taxon>
        <taxon>Pentapetalae</taxon>
        <taxon>asterids</taxon>
        <taxon>Ericales</taxon>
        <taxon>Ericaceae</taxon>
        <taxon>Ericoideae</taxon>
        <taxon>Rhodoreae</taxon>
        <taxon>Rhododendron</taxon>
    </lineage>
</organism>
<gene>
    <name evidence="3" type="ORF">RHGRI_012310</name>
</gene>
<accession>A0AAV6KRF0</accession>
<evidence type="ECO:0000256" key="1">
    <source>
        <dbReference type="SAM" id="MobiDB-lite"/>
    </source>
</evidence>
<feature type="region of interest" description="Disordered" evidence="1">
    <location>
        <begin position="176"/>
        <end position="196"/>
    </location>
</feature>
<name>A0AAV6KRF0_9ERIC</name>
<feature type="region of interest" description="Disordered" evidence="1">
    <location>
        <begin position="1"/>
        <end position="96"/>
    </location>
</feature>
<feature type="compositionally biased region" description="Low complexity" evidence="1">
    <location>
        <begin position="9"/>
        <end position="23"/>
    </location>
</feature>
<evidence type="ECO:0000259" key="2">
    <source>
        <dbReference type="Pfam" id="PF03468"/>
    </source>
</evidence>
<evidence type="ECO:0000313" key="4">
    <source>
        <dbReference type="Proteomes" id="UP000823749"/>
    </source>
</evidence>
<dbReference type="Pfam" id="PF03468">
    <property type="entry name" value="XS"/>
    <property type="match status" value="1"/>
</dbReference>
<sequence>MAGGTHPKSASSHNPSPSSSSSFRKSRWESDHKPSDKKPSSSSSAAAAKPPTPKPTSNPKENPKPTSKPIPTPPTDPNPHPGFAPINPPPPPSYGFHMLERRTIALADGSVRSYFALPPDYENFAPPPSRPMLPAQGGLGFGGRGFPLLGPMSPEFRDREDPFARDRNEGYMNLLKRKGGAGEDERGGGRDGSNDEFVRQRQHLLQYGNAGSMNPDRFPVGLNERGEFVAGPSNNLDGGRGEEFRAAKYMRAGGGYENFRGGDNVGLKHNDVDQSALKKAFLHFVKLLNENTSEKKNYLENGKQAPLHCVACGRSSKDFPDMHGLILHTYNPDKADMLVDHLGLHKALCVLMGWNYSKPPDSSRAYQSLSADEAAANQDDLIMWPPTVLIHNTHTGKVKDGRLEGLGNKAMDNILRGWWFCLDYKTPSMLLMAFRFAFQTSSPLNGIRDHFHDLTRTFIFLGLLKTLDLLFLKDDIASSGILFSAIAIADIQGLVHAQHFGETVQSNCCYCFTSVVRVILKAKGVPFVDPNLYGLGFGSGKAKSVFGREGHSGIVRVQFAGDQSGLKEALRLAEFLQKENHGRMNWARVQSLTAGKDIENDPNLVKVDEKTGEKARILYGYLGTAWDLDKMDFDARKKTAIQSRREHKPS</sequence>
<dbReference type="Proteomes" id="UP000823749">
    <property type="component" value="Chromosome 4"/>
</dbReference>
<comment type="caution">
    <text evidence="3">The sequence shown here is derived from an EMBL/GenBank/DDBJ whole genome shotgun (WGS) entry which is preliminary data.</text>
</comment>
<dbReference type="AlphaFoldDB" id="A0AAV6KRF0"/>
<feature type="domain" description="XS" evidence="2">
    <location>
        <begin position="537"/>
        <end position="629"/>
    </location>
</feature>
<feature type="compositionally biased region" description="Low complexity" evidence="1">
    <location>
        <begin position="40"/>
        <end position="49"/>
    </location>
</feature>
<reference evidence="3" key="1">
    <citation type="submission" date="2020-08" db="EMBL/GenBank/DDBJ databases">
        <title>Plant Genome Project.</title>
        <authorList>
            <person name="Zhang R.-G."/>
        </authorList>
    </citation>
    <scope>NUCLEOTIDE SEQUENCE</scope>
    <source>
        <strain evidence="3">WSP0</strain>
        <tissue evidence="3">Leaf</tissue>
    </source>
</reference>
<feature type="compositionally biased region" description="Pro residues" evidence="1">
    <location>
        <begin position="66"/>
        <end position="93"/>
    </location>
</feature>
<dbReference type="InterPro" id="IPR005380">
    <property type="entry name" value="XS_domain"/>
</dbReference>
<keyword evidence="4" id="KW-1185">Reference proteome</keyword>